<accession>A0A8S5VF06</accession>
<sequence>MSTRLSKSITVEFKLADMFNAIVISYINYTVESVL</sequence>
<reference evidence="1" key="1">
    <citation type="journal article" date="2021" name="Proc. Natl. Acad. Sci. U.S.A.">
        <title>A Catalog of Tens of Thousands of Viruses from Human Metagenomes Reveals Hidden Associations with Chronic Diseases.</title>
        <authorList>
            <person name="Tisza M.J."/>
            <person name="Buck C.B."/>
        </authorList>
    </citation>
    <scope>NUCLEOTIDE SEQUENCE</scope>
    <source>
        <strain evidence="1">CtF2K4</strain>
    </source>
</reference>
<organism evidence="1">
    <name type="scientific">Siphoviridae sp. ctF2K4</name>
    <dbReference type="NCBI Taxonomy" id="2825401"/>
    <lineage>
        <taxon>Viruses</taxon>
        <taxon>Duplodnaviria</taxon>
        <taxon>Heunggongvirae</taxon>
        <taxon>Uroviricota</taxon>
        <taxon>Caudoviricetes</taxon>
    </lineage>
</organism>
<proteinExistence type="predicted"/>
<protein>
    <submittedName>
        <fullName evidence="1">Uncharacterized protein</fullName>
    </submittedName>
</protein>
<evidence type="ECO:0000313" key="1">
    <source>
        <dbReference type="EMBL" id="DAG05338.1"/>
    </source>
</evidence>
<name>A0A8S5VF06_9CAUD</name>
<dbReference type="EMBL" id="BK016256">
    <property type="protein sequence ID" value="DAG05338.1"/>
    <property type="molecule type" value="Genomic_DNA"/>
</dbReference>